<evidence type="ECO:0000256" key="1">
    <source>
        <dbReference type="ARBA" id="ARBA00022448"/>
    </source>
</evidence>
<evidence type="ECO:0000256" key="7">
    <source>
        <dbReference type="SAM" id="SignalP"/>
    </source>
</evidence>
<keyword evidence="3 6" id="KW-0479">Metal-binding</keyword>
<evidence type="ECO:0000256" key="3">
    <source>
        <dbReference type="ARBA" id="ARBA00022723"/>
    </source>
</evidence>
<dbReference type="Proteomes" id="UP000199391">
    <property type="component" value="Unassembled WGS sequence"/>
</dbReference>
<keyword evidence="4" id="KW-0249">Electron transport</keyword>
<evidence type="ECO:0000256" key="6">
    <source>
        <dbReference type="PROSITE-ProRule" id="PRU00433"/>
    </source>
</evidence>
<feature type="domain" description="Cytochrome c" evidence="8">
    <location>
        <begin position="23"/>
        <end position="123"/>
    </location>
</feature>
<reference evidence="10" key="1">
    <citation type="submission" date="2016-10" db="EMBL/GenBank/DDBJ databases">
        <authorList>
            <person name="Varghese N."/>
            <person name="Submissions S."/>
        </authorList>
    </citation>
    <scope>NUCLEOTIDE SEQUENCE [LARGE SCALE GENOMIC DNA]</scope>
    <source>
        <strain evidence="10">CGMCC 1.11014</strain>
    </source>
</reference>
<dbReference type="AlphaFoldDB" id="A0A1I7JPJ5"/>
<evidence type="ECO:0000259" key="8">
    <source>
        <dbReference type="PROSITE" id="PS51007"/>
    </source>
</evidence>
<dbReference type="PROSITE" id="PS51007">
    <property type="entry name" value="CYTC"/>
    <property type="match status" value="1"/>
</dbReference>
<keyword evidence="1" id="KW-0813">Transport</keyword>
<dbReference type="PRINTS" id="PR00604">
    <property type="entry name" value="CYTCHRMECIAB"/>
</dbReference>
<keyword evidence="5 6" id="KW-0408">Iron</keyword>
<accession>A0A1I7JPJ5</accession>
<evidence type="ECO:0000256" key="2">
    <source>
        <dbReference type="ARBA" id="ARBA00022617"/>
    </source>
</evidence>
<sequence length="123" mass="13272">MIRMNIPFLVLAAWMMPAAWAAGDAEAGRAAFARCAGCHQVGPSARSVFGPQLNGIVGRCAGSDAGYKYSEAMRKSGIVWSDQTLAAFLRAPGDVVPGTRMRFWGIGDERQVADILAYLRTHR</sequence>
<evidence type="ECO:0000256" key="5">
    <source>
        <dbReference type="ARBA" id="ARBA00023004"/>
    </source>
</evidence>
<dbReference type="InterPro" id="IPR036909">
    <property type="entry name" value="Cyt_c-like_dom_sf"/>
</dbReference>
<feature type="signal peptide" evidence="7">
    <location>
        <begin position="1"/>
        <end position="21"/>
    </location>
</feature>
<evidence type="ECO:0000256" key="4">
    <source>
        <dbReference type="ARBA" id="ARBA00022982"/>
    </source>
</evidence>
<dbReference type="GO" id="GO:0009055">
    <property type="term" value="F:electron transfer activity"/>
    <property type="evidence" value="ECO:0007669"/>
    <property type="project" value="InterPro"/>
</dbReference>
<feature type="chain" id="PRO_5011630998" evidence="7">
    <location>
        <begin position="22"/>
        <end position="123"/>
    </location>
</feature>
<dbReference type="GO" id="GO:0020037">
    <property type="term" value="F:heme binding"/>
    <property type="evidence" value="ECO:0007669"/>
    <property type="project" value="InterPro"/>
</dbReference>
<evidence type="ECO:0000313" key="9">
    <source>
        <dbReference type="EMBL" id="SFU87068.1"/>
    </source>
</evidence>
<dbReference type="InterPro" id="IPR002327">
    <property type="entry name" value="Cyt_c_1A/1B"/>
</dbReference>
<dbReference type="InterPro" id="IPR009056">
    <property type="entry name" value="Cyt_c-like_dom"/>
</dbReference>
<dbReference type="SUPFAM" id="SSF46626">
    <property type="entry name" value="Cytochrome c"/>
    <property type="match status" value="1"/>
</dbReference>
<gene>
    <name evidence="9" type="ORF">SAMN05216552_1012120</name>
</gene>
<dbReference type="PANTHER" id="PTHR11961">
    <property type="entry name" value="CYTOCHROME C"/>
    <property type="match status" value="1"/>
</dbReference>
<keyword evidence="10" id="KW-1185">Reference proteome</keyword>
<protein>
    <submittedName>
        <fullName evidence="9">Cytochrome c</fullName>
    </submittedName>
</protein>
<dbReference type="Pfam" id="PF00034">
    <property type="entry name" value="Cytochrom_C"/>
    <property type="match status" value="1"/>
</dbReference>
<keyword evidence="7" id="KW-0732">Signal</keyword>
<dbReference type="GO" id="GO:0046872">
    <property type="term" value="F:metal ion binding"/>
    <property type="evidence" value="ECO:0007669"/>
    <property type="project" value="UniProtKB-KW"/>
</dbReference>
<evidence type="ECO:0000313" key="10">
    <source>
        <dbReference type="Proteomes" id="UP000199391"/>
    </source>
</evidence>
<keyword evidence="2 6" id="KW-0349">Heme</keyword>
<dbReference type="EMBL" id="FPBO01000012">
    <property type="protein sequence ID" value="SFU87068.1"/>
    <property type="molecule type" value="Genomic_DNA"/>
</dbReference>
<proteinExistence type="predicted"/>
<name>A0A1I7JPJ5_9BURK</name>
<organism evidence="9 10">
    <name type="scientific">Pseudoduganella namucuonensis</name>
    <dbReference type="NCBI Taxonomy" id="1035707"/>
    <lineage>
        <taxon>Bacteria</taxon>
        <taxon>Pseudomonadati</taxon>
        <taxon>Pseudomonadota</taxon>
        <taxon>Betaproteobacteria</taxon>
        <taxon>Burkholderiales</taxon>
        <taxon>Oxalobacteraceae</taxon>
        <taxon>Telluria group</taxon>
        <taxon>Pseudoduganella</taxon>
    </lineage>
</organism>
<dbReference type="Gene3D" id="1.10.760.10">
    <property type="entry name" value="Cytochrome c-like domain"/>
    <property type="match status" value="1"/>
</dbReference>
<dbReference type="STRING" id="1035707.SAMN05216552_1012120"/>